<evidence type="ECO:0000313" key="2">
    <source>
        <dbReference type="EMBL" id="MBW8483976.1"/>
    </source>
</evidence>
<feature type="domain" description="Rhodanese" evidence="1">
    <location>
        <begin position="247"/>
        <end position="267"/>
    </location>
</feature>
<dbReference type="Proteomes" id="UP000774570">
    <property type="component" value="Unassembled WGS sequence"/>
</dbReference>
<protein>
    <submittedName>
        <fullName evidence="2">Helix-turn-helix domain-containing protein</fullName>
    </submittedName>
</protein>
<dbReference type="InterPro" id="IPR025736">
    <property type="entry name" value="PucR_C-HTH_dom"/>
</dbReference>
<dbReference type="InterPro" id="IPR001763">
    <property type="entry name" value="Rhodanese-like_dom"/>
</dbReference>
<evidence type="ECO:0000259" key="1">
    <source>
        <dbReference type="PROSITE" id="PS50206"/>
    </source>
</evidence>
<dbReference type="EMBL" id="JAIBOA010000009">
    <property type="protein sequence ID" value="MBW8483976.1"/>
    <property type="molecule type" value="Genomic_DNA"/>
</dbReference>
<accession>A0ABS7FUH6</accession>
<dbReference type="InterPro" id="IPR051448">
    <property type="entry name" value="CdaR-like_regulators"/>
</dbReference>
<gene>
    <name evidence="2" type="ORF">K1Y72_16435</name>
</gene>
<sequence>MSTSAGERPPLEPWAGVPGEISEVFRPHLDGLAEEMIEEILAGVPEYARPEDEEYARLVRLAVEGALTQFVDLIVDPDASWDQVAAVYREIGWAEAREGRSLDVLQTSLRLGARVAWRRLAAESDRYNISRATLASLAEAIFAFLDEIARAATDGYTKAREQEAGELEHRRRRLLDLMLAEPPAAAQAVADLARLAQWRVPRSLAVVVLAERGPERFAHPVLPPDVLADVNRREPCLVVPDPDGPGRARVLDGALREWVAAMGPTVRTEDAAKSLRWAREALPLARRGILPAEGLIRCSEHMPTLVVFKDEELVRAVADLRLAPLKAIRPRHRERLMRTLLACLQSGFNATEVASRLHVHPQTVRYRLHQLEELFGEALYDPESRLEMEMVLTVWLSEPEGAADRRGEVIALDGARPAAPAPDA</sequence>
<dbReference type="Pfam" id="PF13556">
    <property type="entry name" value="HTH_30"/>
    <property type="match status" value="1"/>
</dbReference>
<dbReference type="RefSeq" id="WP_220167203.1">
    <property type="nucleotide sequence ID" value="NZ_JAIBOA010000009.1"/>
</dbReference>
<dbReference type="Gene3D" id="1.10.10.2840">
    <property type="entry name" value="PucR C-terminal helix-turn-helix domain"/>
    <property type="match status" value="1"/>
</dbReference>
<comment type="caution">
    <text evidence="2">The sequence shown here is derived from an EMBL/GenBank/DDBJ whole genome shotgun (WGS) entry which is preliminary data.</text>
</comment>
<dbReference type="InterPro" id="IPR058663">
    <property type="entry name" value="PucR-like_N"/>
</dbReference>
<keyword evidence="3" id="KW-1185">Reference proteome</keyword>
<proteinExistence type="predicted"/>
<dbReference type="PROSITE" id="PS50206">
    <property type="entry name" value="RHODANESE_3"/>
    <property type="match status" value="1"/>
</dbReference>
<dbReference type="PANTHER" id="PTHR33744">
    <property type="entry name" value="CARBOHYDRATE DIACID REGULATOR"/>
    <property type="match status" value="1"/>
</dbReference>
<name>A0ABS7FUH6_9ACTN</name>
<dbReference type="InterPro" id="IPR042070">
    <property type="entry name" value="PucR_C-HTH_sf"/>
</dbReference>
<reference evidence="2 3" key="1">
    <citation type="submission" date="2021-07" db="EMBL/GenBank/DDBJ databases">
        <title>Actinomadura sp. PM05-2 isolated from lichen.</title>
        <authorList>
            <person name="Somphong A."/>
            <person name="Phongsopitanun W."/>
            <person name="Tanasupawat S."/>
            <person name="Peongsungnone V."/>
        </authorList>
    </citation>
    <scope>NUCLEOTIDE SEQUENCE [LARGE SCALE GENOMIC DNA]</scope>
    <source>
        <strain evidence="2 3">PM05-2</strain>
    </source>
</reference>
<organism evidence="2 3">
    <name type="scientific">Actinomadura parmotrematis</name>
    <dbReference type="NCBI Taxonomy" id="2864039"/>
    <lineage>
        <taxon>Bacteria</taxon>
        <taxon>Bacillati</taxon>
        <taxon>Actinomycetota</taxon>
        <taxon>Actinomycetes</taxon>
        <taxon>Streptosporangiales</taxon>
        <taxon>Thermomonosporaceae</taxon>
        <taxon>Actinomadura</taxon>
    </lineage>
</organism>
<dbReference type="PANTHER" id="PTHR33744:SF1">
    <property type="entry name" value="DNA-BINDING TRANSCRIPTIONAL ACTIVATOR ADER"/>
    <property type="match status" value="1"/>
</dbReference>
<dbReference type="Pfam" id="PF25906">
    <property type="entry name" value="PucR-like_N"/>
    <property type="match status" value="1"/>
</dbReference>
<evidence type="ECO:0000313" key="3">
    <source>
        <dbReference type="Proteomes" id="UP000774570"/>
    </source>
</evidence>